<dbReference type="EMBL" id="CP063989">
    <property type="protein sequence ID" value="QPL06631.1"/>
    <property type="molecule type" value="Genomic_DNA"/>
</dbReference>
<dbReference type="InterPro" id="IPR003661">
    <property type="entry name" value="HisK_dim/P_dom"/>
</dbReference>
<dbReference type="SUPFAM" id="SSF55874">
    <property type="entry name" value="ATPase domain of HSP90 chaperone/DNA topoisomerase II/histidine kinase"/>
    <property type="match status" value="1"/>
</dbReference>
<evidence type="ECO:0000256" key="7">
    <source>
        <dbReference type="ARBA" id="ARBA00022777"/>
    </source>
</evidence>
<dbReference type="PANTHER" id="PTHR45436">
    <property type="entry name" value="SENSOR HISTIDINE KINASE YKOH"/>
    <property type="match status" value="1"/>
</dbReference>
<dbReference type="InterPro" id="IPR050428">
    <property type="entry name" value="TCS_sensor_his_kinase"/>
</dbReference>
<feature type="region of interest" description="Disordered" evidence="11">
    <location>
        <begin position="505"/>
        <end position="524"/>
    </location>
</feature>
<comment type="catalytic activity">
    <reaction evidence="1">
        <text>ATP + protein L-histidine = ADP + protein N-phospho-L-histidine.</text>
        <dbReference type="EC" id="2.7.13.3"/>
    </reaction>
</comment>
<evidence type="ECO:0000256" key="12">
    <source>
        <dbReference type="SAM" id="Phobius"/>
    </source>
</evidence>
<evidence type="ECO:0000256" key="9">
    <source>
        <dbReference type="ARBA" id="ARBA00023012"/>
    </source>
</evidence>
<dbReference type="GO" id="GO:0005886">
    <property type="term" value="C:plasma membrane"/>
    <property type="evidence" value="ECO:0007669"/>
    <property type="project" value="UniProtKB-SubCell"/>
</dbReference>
<evidence type="ECO:0000256" key="10">
    <source>
        <dbReference type="ARBA" id="ARBA00023136"/>
    </source>
</evidence>
<keyword evidence="8 12" id="KW-1133">Transmembrane helix</keyword>
<keyword evidence="9" id="KW-0902">Two-component regulatory system</keyword>
<dbReference type="SMART" id="SM00387">
    <property type="entry name" value="HATPase_c"/>
    <property type="match status" value="1"/>
</dbReference>
<dbReference type="SUPFAM" id="SSF158472">
    <property type="entry name" value="HAMP domain-like"/>
    <property type="match status" value="1"/>
</dbReference>
<sequence length="524" mass="56618">MVVPGHGTVSTTILVRPGSSVSTTAPLARSGHTGVVDVEQIKPSATVGVRVMAAIILVSSIALLTSGAIVWVLGRQTLHADIDDQLDRGRKHIEQLAAAGIDPSNGQSLTDASSVARAYIRQSVVGAGESVLSFEAEELSSHFSSDATHRQPQQDEQLVEILASLSTARDSTTTTVHTDESTYRVMVVPLRDGTNQVALAHVVDLDTAEASLRRTMTLYGVAAVITVALVTALAWFVVERLLAPIGELRQATESIGPQDLSTRVPVRGRDDLGILARAVNGMLDRVQRSVEAERRMLDDVEHELRTPITVIRGHLELLDPEDTEDVSRTRSLAIEELDRMGMMANDLLEFARTTGTDSFVPAPTDVGDLTTSVFDKAQVLGPRVWVLEDKALAVCELDSQRVSQAWLQLAANAVKYSEVGSRVALGSRTTDSELLLWVTDEGIGIAPEELTLVRQRFWRSASAERMATGSGLGLSIVENIVAAHRGTLDISSVVGTGSRFTMRIPLEQDPDQQPRTRMTRGHKP</sequence>
<proteinExistence type="predicted"/>
<evidence type="ECO:0000256" key="4">
    <source>
        <dbReference type="ARBA" id="ARBA00022553"/>
    </source>
</evidence>
<dbReference type="SMART" id="SM00388">
    <property type="entry name" value="HisKA"/>
    <property type="match status" value="1"/>
</dbReference>
<evidence type="ECO:0000256" key="8">
    <source>
        <dbReference type="ARBA" id="ARBA00022989"/>
    </source>
</evidence>
<keyword evidence="4" id="KW-0597">Phosphoprotein</keyword>
<dbReference type="CDD" id="cd06225">
    <property type="entry name" value="HAMP"/>
    <property type="match status" value="1"/>
</dbReference>
<keyword evidence="6 12" id="KW-0812">Transmembrane</keyword>
<organism evidence="15 16">
    <name type="scientific">Actinomyces respiraculi</name>
    <dbReference type="NCBI Taxonomy" id="2744574"/>
    <lineage>
        <taxon>Bacteria</taxon>
        <taxon>Bacillati</taxon>
        <taxon>Actinomycetota</taxon>
        <taxon>Actinomycetes</taxon>
        <taxon>Actinomycetales</taxon>
        <taxon>Actinomycetaceae</taxon>
        <taxon>Actinomyces</taxon>
    </lineage>
</organism>
<dbReference type="InterPro" id="IPR004358">
    <property type="entry name" value="Sig_transdc_His_kin-like_C"/>
</dbReference>
<feature type="transmembrane region" description="Helical" evidence="12">
    <location>
        <begin position="51"/>
        <end position="73"/>
    </location>
</feature>
<dbReference type="InterPro" id="IPR005467">
    <property type="entry name" value="His_kinase_dom"/>
</dbReference>
<dbReference type="InterPro" id="IPR003594">
    <property type="entry name" value="HATPase_dom"/>
</dbReference>
<dbReference type="PRINTS" id="PR00344">
    <property type="entry name" value="BCTRLSENSOR"/>
</dbReference>
<keyword evidence="10 12" id="KW-0472">Membrane</keyword>
<evidence type="ECO:0000259" key="13">
    <source>
        <dbReference type="PROSITE" id="PS50109"/>
    </source>
</evidence>
<dbReference type="InterPro" id="IPR003660">
    <property type="entry name" value="HAMP_dom"/>
</dbReference>
<feature type="transmembrane region" description="Helical" evidence="12">
    <location>
        <begin position="218"/>
        <end position="238"/>
    </location>
</feature>
<keyword evidence="7 15" id="KW-0418">Kinase</keyword>
<reference evidence="15 16" key="1">
    <citation type="submission" date="2020-11" db="EMBL/GenBank/DDBJ databases">
        <title>Actinomyces sp. ZJ750.</title>
        <authorList>
            <person name="Zhou J."/>
        </authorList>
    </citation>
    <scope>NUCLEOTIDE SEQUENCE [LARGE SCALE GENOMIC DNA]</scope>
    <source>
        <strain evidence="15 16">ZJ750</strain>
    </source>
</reference>
<evidence type="ECO:0000256" key="5">
    <source>
        <dbReference type="ARBA" id="ARBA00022679"/>
    </source>
</evidence>
<dbReference type="PANTHER" id="PTHR45436:SF5">
    <property type="entry name" value="SENSOR HISTIDINE KINASE TRCS"/>
    <property type="match status" value="1"/>
</dbReference>
<dbReference type="Pfam" id="PF00672">
    <property type="entry name" value="HAMP"/>
    <property type="match status" value="1"/>
</dbReference>
<accession>A0A7T0LMQ9</accession>
<dbReference type="KEGG" id="arep:ID810_07700"/>
<evidence type="ECO:0000259" key="14">
    <source>
        <dbReference type="PROSITE" id="PS50885"/>
    </source>
</evidence>
<feature type="domain" description="Histidine kinase" evidence="13">
    <location>
        <begin position="299"/>
        <end position="508"/>
    </location>
</feature>
<evidence type="ECO:0000256" key="6">
    <source>
        <dbReference type="ARBA" id="ARBA00022692"/>
    </source>
</evidence>
<evidence type="ECO:0000313" key="16">
    <source>
        <dbReference type="Proteomes" id="UP000594637"/>
    </source>
</evidence>
<dbReference type="GO" id="GO:0000155">
    <property type="term" value="F:phosphorelay sensor kinase activity"/>
    <property type="evidence" value="ECO:0007669"/>
    <property type="project" value="InterPro"/>
</dbReference>
<dbReference type="Gene3D" id="3.30.565.10">
    <property type="entry name" value="Histidine kinase-like ATPase, C-terminal domain"/>
    <property type="match status" value="1"/>
</dbReference>
<dbReference type="Pfam" id="PF02518">
    <property type="entry name" value="HATPase_c"/>
    <property type="match status" value="1"/>
</dbReference>
<dbReference type="PROSITE" id="PS50109">
    <property type="entry name" value="HIS_KIN"/>
    <property type="match status" value="1"/>
</dbReference>
<dbReference type="PROSITE" id="PS50885">
    <property type="entry name" value="HAMP"/>
    <property type="match status" value="1"/>
</dbReference>
<evidence type="ECO:0000256" key="1">
    <source>
        <dbReference type="ARBA" id="ARBA00000085"/>
    </source>
</evidence>
<evidence type="ECO:0000256" key="2">
    <source>
        <dbReference type="ARBA" id="ARBA00004236"/>
    </source>
</evidence>
<keyword evidence="16" id="KW-1185">Reference proteome</keyword>
<evidence type="ECO:0000256" key="3">
    <source>
        <dbReference type="ARBA" id="ARBA00012438"/>
    </source>
</evidence>
<keyword evidence="5" id="KW-0808">Transferase</keyword>
<dbReference type="Pfam" id="PF00512">
    <property type="entry name" value="HisKA"/>
    <property type="match status" value="1"/>
</dbReference>
<dbReference type="SUPFAM" id="SSF47384">
    <property type="entry name" value="Homodimeric domain of signal transducing histidine kinase"/>
    <property type="match status" value="1"/>
</dbReference>
<dbReference type="Gene3D" id="6.10.340.10">
    <property type="match status" value="1"/>
</dbReference>
<protein>
    <recommendedName>
        <fullName evidence="3">histidine kinase</fullName>
        <ecNumber evidence="3">2.7.13.3</ecNumber>
    </recommendedName>
</protein>
<comment type="subcellular location">
    <subcellularLocation>
        <location evidence="2">Cell membrane</location>
    </subcellularLocation>
</comment>
<evidence type="ECO:0000256" key="11">
    <source>
        <dbReference type="SAM" id="MobiDB-lite"/>
    </source>
</evidence>
<dbReference type="AlphaFoldDB" id="A0A7T0LMQ9"/>
<dbReference type="Proteomes" id="UP000594637">
    <property type="component" value="Chromosome"/>
</dbReference>
<dbReference type="CDD" id="cd00082">
    <property type="entry name" value="HisKA"/>
    <property type="match status" value="1"/>
</dbReference>
<dbReference type="InterPro" id="IPR036890">
    <property type="entry name" value="HATPase_C_sf"/>
</dbReference>
<dbReference type="SMART" id="SM00304">
    <property type="entry name" value="HAMP"/>
    <property type="match status" value="1"/>
</dbReference>
<evidence type="ECO:0000313" key="15">
    <source>
        <dbReference type="EMBL" id="QPL06631.1"/>
    </source>
</evidence>
<dbReference type="InterPro" id="IPR036097">
    <property type="entry name" value="HisK_dim/P_sf"/>
</dbReference>
<gene>
    <name evidence="15" type="ORF">ID810_07700</name>
</gene>
<feature type="domain" description="HAMP" evidence="14">
    <location>
        <begin position="239"/>
        <end position="291"/>
    </location>
</feature>
<dbReference type="Gene3D" id="1.10.287.130">
    <property type="match status" value="1"/>
</dbReference>
<name>A0A7T0LMQ9_9ACTO</name>
<dbReference type="EC" id="2.7.13.3" evidence="3"/>